<feature type="compositionally biased region" description="Polar residues" evidence="1">
    <location>
        <begin position="18"/>
        <end position="40"/>
    </location>
</feature>
<feature type="region of interest" description="Disordered" evidence="1">
    <location>
        <begin position="1"/>
        <end position="96"/>
    </location>
</feature>
<sequence length="195" mass="20787">MATSQHESSGLGAGPSLFGNSEGPQGSVTVDDASQAQPSGVNRAPCGAEQLMARNGGVEPQPTGSNQPFQGDQETTSSPQGADEPRQSVRGMKSSRLIVDTDLLISEVKKRPSVYDQQEDDYSDRTKKQRCWEEICAVLGTGLGGVYPAGEVPQGQRDPDSMEVPEGLLPEGAAPTKERSPGWFFPCEKETLHVL</sequence>
<gene>
    <name evidence="3" type="ORF">SPARVUS_LOCUS7895718</name>
</gene>
<protein>
    <recommendedName>
        <fullName evidence="2">MADF domain-containing protein</fullName>
    </recommendedName>
</protein>
<dbReference type="Pfam" id="PF10545">
    <property type="entry name" value="MADF_DNA_bdg"/>
    <property type="match status" value="1"/>
</dbReference>
<dbReference type="EMBL" id="CATNWA010014629">
    <property type="protein sequence ID" value="CAI9574099.1"/>
    <property type="molecule type" value="Genomic_DNA"/>
</dbReference>
<keyword evidence="4" id="KW-1185">Reference proteome</keyword>
<organism evidence="3 4">
    <name type="scientific">Staurois parvus</name>
    <dbReference type="NCBI Taxonomy" id="386267"/>
    <lineage>
        <taxon>Eukaryota</taxon>
        <taxon>Metazoa</taxon>
        <taxon>Chordata</taxon>
        <taxon>Craniata</taxon>
        <taxon>Vertebrata</taxon>
        <taxon>Euteleostomi</taxon>
        <taxon>Amphibia</taxon>
        <taxon>Batrachia</taxon>
        <taxon>Anura</taxon>
        <taxon>Neobatrachia</taxon>
        <taxon>Ranoidea</taxon>
        <taxon>Ranidae</taxon>
        <taxon>Staurois</taxon>
    </lineage>
</organism>
<dbReference type="Proteomes" id="UP001162483">
    <property type="component" value="Unassembled WGS sequence"/>
</dbReference>
<feature type="compositionally biased region" description="Polar residues" evidence="1">
    <location>
        <begin position="62"/>
        <end position="80"/>
    </location>
</feature>
<evidence type="ECO:0000259" key="2">
    <source>
        <dbReference type="Pfam" id="PF10545"/>
    </source>
</evidence>
<evidence type="ECO:0000313" key="3">
    <source>
        <dbReference type="EMBL" id="CAI9574099.1"/>
    </source>
</evidence>
<feature type="region of interest" description="Disordered" evidence="1">
    <location>
        <begin position="150"/>
        <end position="182"/>
    </location>
</feature>
<proteinExistence type="predicted"/>
<dbReference type="InterPro" id="IPR006578">
    <property type="entry name" value="MADF-dom"/>
</dbReference>
<feature type="domain" description="MADF" evidence="2">
    <location>
        <begin position="104"/>
        <end position="140"/>
    </location>
</feature>
<evidence type="ECO:0000313" key="4">
    <source>
        <dbReference type="Proteomes" id="UP001162483"/>
    </source>
</evidence>
<accession>A0ABN9DQ34</accession>
<evidence type="ECO:0000256" key="1">
    <source>
        <dbReference type="SAM" id="MobiDB-lite"/>
    </source>
</evidence>
<comment type="caution">
    <text evidence="3">The sequence shown here is derived from an EMBL/GenBank/DDBJ whole genome shotgun (WGS) entry which is preliminary data.</text>
</comment>
<name>A0ABN9DQ34_9NEOB</name>
<reference evidence="3" key="1">
    <citation type="submission" date="2023-05" db="EMBL/GenBank/DDBJ databases">
        <authorList>
            <person name="Stuckert A."/>
        </authorList>
    </citation>
    <scope>NUCLEOTIDE SEQUENCE</scope>
</reference>